<feature type="compositionally biased region" description="Low complexity" evidence="1">
    <location>
        <begin position="63"/>
        <end position="75"/>
    </location>
</feature>
<dbReference type="Proteomes" id="UP000019593">
    <property type="component" value="Chromosome"/>
</dbReference>
<dbReference type="KEGG" id="red:roselon_02550"/>
<reference evidence="2 3" key="1">
    <citation type="submission" date="2013-03" db="EMBL/GenBank/DDBJ databases">
        <authorList>
            <person name="Fiebig A."/>
            <person name="Goeker M."/>
            <person name="Klenk H.-P.P."/>
        </authorList>
    </citation>
    <scope>NUCLEOTIDE SEQUENCE [LARGE SCALE GENOMIC DNA]</scope>
    <source>
        <strain evidence="3">DSM 19469</strain>
    </source>
</reference>
<dbReference type="EMBL" id="CP004372">
    <property type="protein sequence ID" value="AHM04868.1"/>
    <property type="molecule type" value="Genomic_DNA"/>
</dbReference>
<sequence length="172" mass="17854">MLLHDRGLTIRGVQRMIREEGTAAVAALSPPLDTMASTEDLFEGSAEEAAWRADETQEDLPKADAAATQQAAPRRAAADDRQTHLALDTPETDQPVPDTAPEPDRPAPDTAPAPAASPPTDAMATPAPASSTCADGLARLATLVGGTTEGRLRPDTITALRALLARMGTDPA</sequence>
<feature type="compositionally biased region" description="Basic and acidic residues" evidence="1">
    <location>
        <begin position="49"/>
        <end position="62"/>
    </location>
</feature>
<protein>
    <submittedName>
        <fullName evidence="2">Transcriptional regulator, MerR family</fullName>
    </submittedName>
</protein>
<organism evidence="2 3">
    <name type="scientific">Roseicyclus elongatus DSM 19469</name>
    <dbReference type="NCBI Taxonomy" id="1294273"/>
    <lineage>
        <taxon>Bacteria</taxon>
        <taxon>Pseudomonadati</taxon>
        <taxon>Pseudomonadota</taxon>
        <taxon>Alphaproteobacteria</taxon>
        <taxon>Rhodobacterales</taxon>
        <taxon>Roseobacteraceae</taxon>
        <taxon>Roseicyclus</taxon>
    </lineage>
</organism>
<dbReference type="HOGENOM" id="CLU_1554113_0_0_5"/>
<keyword evidence="3" id="KW-1185">Reference proteome</keyword>
<proteinExistence type="predicted"/>
<feature type="compositionally biased region" description="Low complexity" evidence="1">
    <location>
        <begin position="118"/>
        <end position="132"/>
    </location>
</feature>
<evidence type="ECO:0000256" key="1">
    <source>
        <dbReference type="SAM" id="MobiDB-lite"/>
    </source>
</evidence>
<name>W8RUF9_9RHOB</name>
<dbReference type="AlphaFoldDB" id="W8RUF9"/>
<gene>
    <name evidence="2" type="ORF">roselon_02550</name>
</gene>
<evidence type="ECO:0000313" key="2">
    <source>
        <dbReference type="EMBL" id="AHM04868.1"/>
    </source>
</evidence>
<accession>W8RUF9</accession>
<evidence type="ECO:0000313" key="3">
    <source>
        <dbReference type="Proteomes" id="UP000019593"/>
    </source>
</evidence>
<dbReference type="STRING" id="1294273.roselon_02550"/>
<feature type="region of interest" description="Disordered" evidence="1">
    <location>
        <begin position="39"/>
        <end position="132"/>
    </location>
</feature>